<evidence type="ECO:0000313" key="9">
    <source>
        <dbReference type="EMBL" id="MFC7270278.1"/>
    </source>
</evidence>
<evidence type="ECO:0000256" key="6">
    <source>
        <dbReference type="SAM" id="MobiDB-lite"/>
    </source>
</evidence>
<evidence type="ECO:0000256" key="5">
    <source>
        <dbReference type="ARBA" id="ARBA00023295"/>
    </source>
</evidence>
<keyword evidence="7" id="KW-0732">Signal</keyword>
<evidence type="ECO:0000259" key="8">
    <source>
        <dbReference type="Pfam" id="PF00933"/>
    </source>
</evidence>
<proteinExistence type="inferred from homology"/>
<name>A0ABW2HGJ8_9MICO</name>
<comment type="catalytic activity">
    <reaction evidence="1">
        <text>Hydrolysis of terminal non-reducing N-acetyl-D-hexosamine residues in N-acetyl-beta-D-hexosaminides.</text>
        <dbReference type="EC" id="3.2.1.52"/>
    </reaction>
</comment>
<reference evidence="10" key="1">
    <citation type="journal article" date="2019" name="Int. J. Syst. Evol. Microbiol.">
        <title>The Global Catalogue of Microorganisms (GCM) 10K type strain sequencing project: providing services to taxonomists for standard genome sequencing and annotation.</title>
        <authorList>
            <consortium name="The Broad Institute Genomics Platform"/>
            <consortium name="The Broad Institute Genome Sequencing Center for Infectious Disease"/>
            <person name="Wu L."/>
            <person name="Ma J."/>
        </authorList>
    </citation>
    <scope>NUCLEOTIDE SEQUENCE [LARGE SCALE GENOMIC DNA]</scope>
    <source>
        <strain evidence="10">CGMCC 1.15772</strain>
    </source>
</reference>
<dbReference type="PANTHER" id="PTHR30480:SF13">
    <property type="entry name" value="BETA-HEXOSAMINIDASE"/>
    <property type="match status" value="1"/>
</dbReference>
<dbReference type="RefSeq" id="WP_262875208.1">
    <property type="nucleotide sequence ID" value="NZ_BAABKW010000007.1"/>
</dbReference>
<feature type="domain" description="Glycoside hydrolase family 3 N-terminal" evidence="8">
    <location>
        <begin position="60"/>
        <end position="383"/>
    </location>
</feature>
<dbReference type="InterPro" id="IPR050226">
    <property type="entry name" value="NagZ_Beta-hexosaminidase"/>
</dbReference>
<dbReference type="GO" id="GO:0016787">
    <property type="term" value="F:hydrolase activity"/>
    <property type="evidence" value="ECO:0007669"/>
    <property type="project" value="UniProtKB-KW"/>
</dbReference>
<gene>
    <name evidence="9" type="ORF">ACFQRL_15040</name>
</gene>
<dbReference type="EMBL" id="JBHTBE010000004">
    <property type="protein sequence ID" value="MFC7270278.1"/>
    <property type="molecule type" value="Genomic_DNA"/>
</dbReference>
<dbReference type="EC" id="3.2.1.52" evidence="3"/>
<dbReference type="Gene3D" id="3.20.20.300">
    <property type="entry name" value="Glycoside hydrolase, family 3, N-terminal domain"/>
    <property type="match status" value="1"/>
</dbReference>
<evidence type="ECO:0000256" key="7">
    <source>
        <dbReference type="SAM" id="SignalP"/>
    </source>
</evidence>
<keyword evidence="10" id="KW-1185">Reference proteome</keyword>
<evidence type="ECO:0000256" key="1">
    <source>
        <dbReference type="ARBA" id="ARBA00001231"/>
    </source>
</evidence>
<dbReference type="InterPro" id="IPR001764">
    <property type="entry name" value="Glyco_hydro_3_N"/>
</dbReference>
<feature type="chain" id="PRO_5045103468" description="beta-N-acetylhexosaminidase" evidence="7">
    <location>
        <begin position="24"/>
        <end position="390"/>
    </location>
</feature>
<feature type="region of interest" description="Disordered" evidence="6">
    <location>
        <begin position="27"/>
        <end position="54"/>
    </location>
</feature>
<comment type="caution">
    <text evidence="9">The sequence shown here is derived from an EMBL/GenBank/DDBJ whole genome shotgun (WGS) entry which is preliminary data.</text>
</comment>
<feature type="signal peptide" evidence="7">
    <location>
        <begin position="1"/>
        <end position="23"/>
    </location>
</feature>
<dbReference type="InterPro" id="IPR036962">
    <property type="entry name" value="Glyco_hydro_3_N_sf"/>
</dbReference>
<keyword evidence="4 9" id="KW-0378">Hydrolase</keyword>
<dbReference type="PROSITE" id="PS00775">
    <property type="entry name" value="GLYCOSYL_HYDROL_F3"/>
    <property type="match status" value="1"/>
</dbReference>
<dbReference type="PROSITE" id="PS51257">
    <property type="entry name" value="PROKAR_LIPOPROTEIN"/>
    <property type="match status" value="1"/>
</dbReference>
<sequence length="390" mass="40795">MRLRSVVLAALAAMTFGMSGCVAAPAPTSSPDAVHSSAAPSLPAALGPSPTPDPIAGLSLEQKVGQLFMVGTPVDRAAKRTLAAVQKRHVGGVFLHGRSDAGVTAIAKVTARFERAAAKAAVPLWIATDQEGGAVQVLQGRGFDRIPAAREQGDADAVRADAARWGAQLRKAGVTMNLAPVADIVTSPEEARRNAPIGELWREYGYDRETVAARAGAFAEGMREAGVVPTFKHFPGLGRVEGNTDYSADVIDTRVGPRSPDVQVYRELTASGPSVVMVGTAAYEKLDPGVPAAFSHAIVTDLLRDEIGFDGVVITDDLSATAQVRSIDPAKRAVRAVAAGVDIVLVSADPKLLPEMYDAVVTKAEDDPGFADKVDDAARRVLRAKQTPLP</sequence>
<dbReference type="Pfam" id="PF00933">
    <property type="entry name" value="Glyco_hydro_3"/>
    <property type="match status" value="1"/>
</dbReference>
<protein>
    <recommendedName>
        <fullName evidence="3">beta-N-acetylhexosaminidase</fullName>
        <ecNumber evidence="3">3.2.1.52</ecNumber>
    </recommendedName>
</protein>
<dbReference type="SUPFAM" id="SSF51445">
    <property type="entry name" value="(Trans)glycosidases"/>
    <property type="match status" value="1"/>
</dbReference>
<accession>A0ABW2HGJ8</accession>
<feature type="compositionally biased region" description="Low complexity" evidence="6">
    <location>
        <begin position="36"/>
        <end position="48"/>
    </location>
</feature>
<dbReference type="InterPro" id="IPR019800">
    <property type="entry name" value="Glyco_hydro_3_AS"/>
</dbReference>
<dbReference type="Proteomes" id="UP001596507">
    <property type="component" value="Unassembled WGS sequence"/>
</dbReference>
<evidence type="ECO:0000256" key="2">
    <source>
        <dbReference type="ARBA" id="ARBA00005336"/>
    </source>
</evidence>
<evidence type="ECO:0000256" key="3">
    <source>
        <dbReference type="ARBA" id="ARBA00012663"/>
    </source>
</evidence>
<evidence type="ECO:0000256" key="4">
    <source>
        <dbReference type="ARBA" id="ARBA00022801"/>
    </source>
</evidence>
<evidence type="ECO:0000313" key="10">
    <source>
        <dbReference type="Proteomes" id="UP001596507"/>
    </source>
</evidence>
<dbReference type="InterPro" id="IPR017853">
    <property type="entry name" value="GH"/>
</dbReference>
<comment type="similarity">
    <text evidence="2">Belongs to the glycosyl hydrolase 3 family.</text>
</comment>
<dbReference type="PANTHER" id="PTHR30480">
    <property type="entry name" value="BETA-HEXOSAMINIDASE-RELATED"/>
    <property type="match status" value="1"/>
</dbReference>
<keyword evidence="5" id="KW-0326">Glycosidase</keyword>
<organism evidence="9 10">
    <name type="scientific">Microbacterium fluvii</name>
    <dbReference type="NCBI Taxonomy" id="415215"/>
    <lineage>
        <taxon>Bacteria</taxon>
        <taxon>Bacillati</taxon>
        <taxon>Actinomycetota</taxon>
        <taxon>Actinomycetes</taxon>
        <taxon>Micrococcales</taxon>
        <taxon>Microbacteriaceae</taxon>
        <taxon>Microbacterium</taxon>
    </lineage>
</organism>